<proteinExistence type="predicted"/>
<dbReference type="NCBIfam" id="TIGR01640">
    <property type="entry name" value="F_box_assoc_1"/>
    <property type="match status" value="2"/>
</dbReference>
<dbReference type="GeneID" id="104748263"/>
<dbReference type="Pfam" id="PF07734">
    <property type="entry name" value="FBA_1"/>
    <property type="match status" value="1"/>
</dbReference>
<evidence type="ECO:0000259" key="1">
    <source>
        <dbReference type="PROSITE" id="PS50181"/>
    </source>
</evidence>
<keyword evidence="2" id="KW-1185">Reference proteome</keyword>
<dbReference type="PANTHER" id="PTHR47993:SF289">
    <property type="entry name" value="F-BOX ASSOCIATED UBIQUITINATION EFFECTOR FAMILY PROTEIN"/>
    <property type="match status" value="1"/>
</dbReference>
<protein>
    <submittedName>
        <fullName evidence="3">F-box protein At3g17320</fullName>
    </submittedName>
</protein>
<organism evidence="2 3">
    <name type="scientific">Camelina sativa</name>
    <name type="common">False flax</name>
    <name type="synonym">Myagrum sativum</name>
    <dbReference type="NCBI Taxonomy" id="90675"/>
    <lineage>
        <taxon>Eukaryota</taxon>
        <taxon>Viridiplantae</taxon>
        <taxon>Streptophyta</taxon>
        <taxon>Embryophyta</taxon>
        <taxon>Tracheophyta</taxon>
        <taxon>Spermatophyta</taxon>
        <taxon>Magnoliopsida</taxon>
        <taxon>eudicotyledons</taxon>
        <taxon>Gunneridae</taxon>
        <taxon>Pentapetalae</taxon>
        <taxon>rosids</taxon>
        <taxon>malvids</taxon>
        <taxon>Brassicales</taxon>
        <taxon>Brassicaceae</taxon>
        <taxon>Camelineae</taxon>
        <taxon>Camelina</taxon>
    </lineage>
</organism>
<dbReference type="SUPFAM" id="SSF81383">
    <property type="entry name" value="F-box domain"/>
    <property type="match status" value="1"/>
</dbReference>
<dbReference type="PROSITE" id="PS50181">
    <property type="entry name" value="FBOX"/>
    <property type="match status" value="1"/>
</dbReference>
<sequence>MTKIADLPRDLADEVLTRLPVTSLRAIRFTCKKWNTLTRRRSFTKKQIGWEQAEAKKKKQEKDFQAIMIMHDRVYLMSVNLYGIQKDDDNNIESSIKRTGELISLNDDDRVGISQVYHCDGLLLCIIANDNNSTRLVVWNPYCGQTRLIEPRDSYHERDTYALGYGMKSDSSRSYKILRYLDIIEPPIRICQFEIYHFDSNSWMVIEDIPDWNISHLSCGVSLKGNTYWFAQERILPHEWEIEEIPGEIPELREIPSFLLCFDFTTENFGSLLPLPFQPRLHDTVTLSTIREEKLAVLYYQWDMSWTGIWISNKIEPNAVSWSSLFLPIGRIRRFERPLERTSATFFVDEEKKLAVVFDKGKSILNPTRNTAYIVGEDGYCKQVDLGESVHKYCFPLVCSFDPSCVQI</sequence>
<dbReference type="Proteomes" id="UP000694864">
    <property type="component" value="Chromosome 15"/>
</dbReference>
<evidence type="ECO:0000313" key="2">
    <source>
        <dbReference type="Proteomes" id="UP000694864"/>
    </source>
</evidence>
<dbReference type="RefSeq" id="XP_010468236.2">
    <property type="nucleotide sequence ID" value="XM_010469934.2"/>
</dbReference>
<feature type="domain" description="F-box" evidence="1">
    <location>
        <begin position="1"/>
        <end position="47"/>
    </location>
</feature>
<gene>
    <name evidence="3" type="primary">LOC104748263</name>
</gene>
<dbReference type="Gene3D" id="1.20.1280.50">
    <property type="match status" value="1"/>
</dbReference>
<dbReference type="InterPro" id="IPR001810">
    <property type="entry name" value="F-box_dom"/>
</dbReference>
<dbReference type="CDD" id="cd22157">
    <property type="entry name" value="F-box_AtFBW1-like"/>
    <property type="match status" value="1"/>
</dbReference>
<name>A0ABM0WAT2_CAMSA</name>
<dbReference type="SMART" id="SM00256">
    <property type="entry name" value="FBOX"/>
    <property type="match status" value="1"/>
</dbReference>
<evidence type="ECO:0000313" key="3">
    <source>
        <dbReference type="RefSeq" id="XP_010468236.2"/>
    </source>
</evidence>
<reference evidence="3" key="2">
    <citation type="submission" date="2025-08" db="UniProtKB">
        <authorList>
            <consortium name="RefSeq"/>
        </authorList>
    </citation>
    <scope>IDENTIFICATION</scope>
    <source>
        <tissue evidence="3">Leaf</tissue>
    </source>
</reference>
<dbReference type="InterPro" id="IPR017451">
    <property type="entry name" value="F-box-assoc_interact_dom"/>
</dbReference>
<dbReference type="PANTHER" id="PTHR47993">
    <property type="entry name" value="OS09G0372900 PROTEIN-RELATED"/>
    <property type="match status" value="1"/>
</dbReference>
<dbReference type="InterPro" id="IPR050233">
    <property type="entry name" value="A_thaliana_F-box"/>
</dbReference>
<reference evidence="2" key="1">
    <citation type="journal article" date="2014" name="Nat. Commun.">
        <title>The emerging biofuel crop Camelina sativa retains a highly undifferentiated hexaploid genome structure.</title>
        <authorList>
            <person name="Kagale S."/>
            <person name="Koh C."/>
            <person name="Nixon J."/>
            <person name="Bollina V."/>
            <person name="Clarke W.E."/>
            <person name="Tuteja R."/>
            <person name="Spillane C."/>
            <person name="Robinson S.J."/>
            <person name="Links M.G."/>
            <person name="Clarke C."/>
            <person name="Higgins E.E."/>
            <person name="Huebert T."/>
            <person name="Sharpe A.G."/>
            <person name="Parkin I.A."/>
        </authorList>
    </citation>
    <scope>NUCLEOTIDE SEQUENCE [LARGE SCALE GENOMIC DNA]</scope>
    <source>
        <strain evidence="2">cv. DH55</strain>
    </source>
</reference>
<accession>A0ABM0WAT2</accession>
<dbReference type="InterPro" id="IPR006527">
    <property type="entry name" value="F-box-assoc_dom_typ1"/>
</dbReference>
<dbReference type="InterPro" id="IPR036047">
    <property type="entry name" value="F-box-like_dom_sf"/>
</dbReference>
<dbReference type="Pfam" id="PF00646">
    <property type="entry name" value="F-box"/>
    <property type="match status" value="1"/>
</dbReference>